<dbReference type="EMBL" id="QLMG01000013">
    <property type="protein sequence ID" value="RAK18328.1"/>
    <property type="molecule type" value="Genomic_DNA"/>
</dbReference>
<dbReference type="SUPFAM" id="SSF53098">
    <property type="entry name" value="Ribonuclease H-like"/>
    <property type="match status" value="1"/>
</dbReference>
<keyword evidence="23" id="KW-1185">Reference proteome</keyword>
<dbReference type="NCBIfam" id="NF004397">
    <property type="entry name" value="PRK05755.1"/>
    <property type="match status" value="1"/>
</dbReference>
<dbReference type="Gene3D" id="3.40.50.1010">
    <property type="entry name" value="5'-nuclease"/>
    <property type="match status" value="1"/>
</dbReference>
<dbReference type="OrthoDB" id="9806424at2"/>
<dbReference type="NCBIfam" id="TIGR00593">
    <property type="entry name" value="pola"/>
    <property type="match status" value="1"/>
</dbReference>
<dbReference type="GO" id="GO:0008408">
    <property type="term" value="F:3'-5' exonuclease activity"/>
    <property type="evidence" value="ECO:0007669"/>
    <property type="project" value="UniProtKB-UniRule"/>
</dbReference>
<dbReference type="FunFam" id="1.20.1060.10:FF:000001">
    <property type="entry name" value="DNA polymerase I"/>
    <property type="match status" value="1"/>
</dbReference>
<comment type="caution">
    <text evidence="22">The sequence shown here is derived from an EMBL/GenBank/DDBJ whole genome shotgun (WGS) entry which is preliminary data.</text>
</comment>
<dbReference type="InterPro" id="IPR043502">
    <property type="entry name" value="DNA/RNA_pol_sf"/>
</dbReference>
<evidence type="ECO:0000256" key="16">
    <source>
        <dbReference type="NCBIfam" id="TIGR00593"/>
    </source>
</evidence>
<dbReference type="FunFam" id="3.30.420.10:FF:000026">
    <property type="entry name" value="DNA polymerase I"/>
    <property type="match status" value="1"/>
</dbReference>
<dbReference type="InterPro" id="IPR020046">
    <property type="entry name" value="5-3_exonucl_a-hlix_arch_N"/>
</dbReference>
<gene>
    <name evidence="17" type="primary">polA</name>
    <name evidence="22" type="ORF">ATI53_101347</name>
</gene>
<dbReference type="Pfam" id="PF02739">
    <property type="entry name" value="5_3_exonuc_N"/>
    <property type="match status" value="1"/>
</dbReference>
<evidence type="ECO:0000256" key="12">
    <source>
        <dbReference type="ARBA" id="ARBA00022932"/>
    </source>
</evidence>
<evidence type="ECO:0000256" key="11">
    <source>
        <dbReference type="ARBA" id="ARBA00022839"/>
    </source>
</evidence>
<dbReference type="InterPro" id="IPR020045">
    <property type="entry name" value="DNA_polI_H3TH"/>
</dbReference>
<keyword evidence="14 17" id="KW-0234">DNA repair</keyword>
<keyword evidence="13 17" id="KW-0238">DNA-binding</keyword>
<dbReference type="CDD" id="cd06139">
    <property type="entry name" value="DNA_polA_I_Ecoli_like_exo"/>
    <property type="match status" value="1"/>
</dbReference>
<dbReference type="GO" id="GO:0003677">
    <property type="term" value="F:DNA binding"/>
    <property type="evidence" value="ECO:0007669"/>
    <property type="project" value="UniProtKB-UniRule"/>
</dbReference>
<dbReference type="SMART" id="SM00475">
    <property type="entry name" value="53EXOc"/>
    <property type="match status" value="1"/>
</dbReference>
<dbReference type="CDD" id="cd08637">
    <property type="entry name" value="DNA_pol_A_pol_I_C"/>
    <property type="match status" value="1"/>
</dbReference>
<reference evidence="22 23" key="1">
    <citation type="submission" date="2018-06" db="EMBL/GenBank/DDBJ databases">
        <title>Genomic Encyclopedia of Archaeal and Bacterial Type Strains, Phase II (KMG-II): from individual species to whole genera.</title>
        <authorList>
            <person name="Goeker M."/>
        </authorList>
    </citation>
    <scope>NUCLEOTIDE SEQUENCE [LARGE SCALE GENOMIC DNA]</scope>
    <source>
        <strain evidence="22 23">DSM 22011</strain>
    </source>
</reference>
<dbReference type="SUPFAM" id="SSF88723">
    <property type="entry name" value="PIN domain-like"/>
    <property type="match status" value="1"/>
</dbReference>
<comment type="similarity">
    <text evidence="1 17">Belongs to the DNA polymerase type-A family.</text>
</comment>
<evidence type="ECO:0000256" key="7">
    <source>
        <dbReference type="ARBA" id="ARBA00022705"/>
    </source>
</evidence>
<feature type="domain" description="3'-5' exonuclease" evidence="19">
    <location>
        <begin position="327"/>
        <end position="523"/>
    </location>
</feature>
<comment type="catalytic activity">
    <reaction evidence="15 17">
        <text>DNA(n) + a 2'-deoxyribonucleoside 5'-triphosphate = DNA(n+1) + diphosphate</text>
        <dbReference type="Rhea" id="RHEA:22508"/>
        <dbReference type="Rhea" id="RHEA-COMP:17339"/>
        <dbReference type="Rhea" id="RHEA-COMP:17340"/>
        <dbReference type="ChEBI" id="CHEBI:33019"/>
        <dbReference type="ChEBI" id="CHEBI:61560"/>
        <dbReference type="ChEBI" id="CHEBI:173112"/>
        <dbReference type="EC" id="2.7.7.7"/>
    </reaction>
</comment>
<feature type="domain" description="DNA-directed DNA polymerase family A palm" evidence="21">
    <location>
        <begin position="691"/>
        <end position="894"/>
    </location>
</feature>
<dbReference type="GO" id="GO:0006302">
    <property type="term" value="P:double-strand break repair"/>
    <property type="evidence" value="ECO:0007669"/>
    <property type="project" value="TreeGrafter"/>
</dbReference>
<proteinExistence type="inferred from homology"/>
<dbReference type="InterPro" id="IPR036279">
    <property type="entry name" value="5-3_exonuclease_C_sf"/>
</dbReference>
<keyword evidence="5 17" id="KW-0808">Transferase</keyword>
<comment type="function">
    <text evidence="17">In addition to polymerase activity, this DNA polymerase exhibits 3'-5' and 5'-3' exonuclease activity.</text>
</comment>
<dbReference type="PROSITE" id="PS00447">
    <property type="entry name" value="DNA_POLYMERASE_A"/>
    <property type="match status" value="1"/>
</dbReference>
<dbReference type="Pfam" id="PF01612">
    <property type="entry name" value="DNA_pol_A_exo1"/>
    <property type="match status" value="1"/>
</dbReference>
<dbReference type="InterPro" id="IPR008918">
    <property type="entry name" value="HhH2"/>
</dbReference>
<dbReference type="CDD" id="cd09898">
    <property type="entry name" value="H3TH_53EXO"/>
    <property type="match status" value="1"/>
</dbReference>
<dbReference type="RefSeq" id="WP_111550235.1">
    <property type="nucleotide sequence ID" value="NZ_LIGK01000010.1"/>
</dbReference>
<evidence type="ECO:0000256" key="1">
    <source>
        <dbReference type="ARBA" id="ARBA00007705"/>
    </source>
</evidence>
<keyword evidence="8" id="KW-0540">Nuclease</keyword>
<dbReference type="PANTHER" id="PTHR10133">
    <property type="entry name" value="DNA POLYMERASE I"/>
    <property type="match status" value="1"/>
</dbReference>
<dbReference type="Gene3D" id="1.10.150.20">
    <property type="entry name" value="5' to 3' exonuclease, C-terminal subdomain"/>
    <property type="match status" value="2"/>
</dbReference>
<dbReference type="Proteomes" id="UP000249165">
    <property type="component" value="Unassembled WGS sequence"/>
</dbReference>
<keyword evidence="18" id="KW-0175">Coiled coil</keyword>
<evidence type="ECO:0000256" key="9">
    <source>
        <dbReference type="ARBA" id="ARBA00022763"/>
    </source>
</evidence>
<evidence type="ECO:0000256" key="13">
    <source>
        <dbReference type="ARBA" id="ARBA00023125"/>
    </source>
</evidence>
<evidence type="ECO:0000259" key="20">
    <source>
        <dbReference type="SMART" id="SM00475"/>
    </source>
</evidence>
<dbReference type="GO" id="GO:0006261">
    <property type="term" value="P:DNA-templated DNA replication"/>
    <property type="evidence" value="ECO:0007669"/>
    <property type="project" value="UniProtKB-UniRule"/>
</dbReference>
<comment type="subunit">
    <text evidence="2">Single-chain monomer with multiple functions.</text>
</comment>
<dbReference type="InterPro" id="IPR036397">
    <property type="entry name" value="RNaseH_sf"/>
</dbReference>
<keyword evidence="6 17" id="KW-0548">Nucleotidyltransferase</keyword>
<feature type="coiled-coil region" evidence="18">
    <location>
        <begin position="554"/>
        <end position="581"/>
    </location>
</feature>
<dbReference type="InterPro" id="IPR002421">
    <property type="entry name" value="5-3_exonuclease"/>
</dbReference>
<keyword evidence="10 17" id="KW-0378">Hydrolase</keyword>
<keyword evidence="9 17" id="KW-0227">DNA damage</keyword>
<dbReference type="FunFam" id="1.10.150.20:FF:000002">
    <property type="entry name" value="DNA polymerase I"/>
    <property type="match status" value="1"/>
</dbReference>
<dbReference type="InterPro" id="IPR002298">
    <property type="entry name" value="DNA_polymerase_A"/>
</dbReference>
<dbReference type="Pfam" id="PF01367">
    <property type="entry name" value="5_3_exonuc"/>
    <property type="match status" value="1"/>
</dbReference>
<evidence type="ECO:0000256" key="8">
    <source>
        <dbReference type="ARBA" id="ARBA00022722"/>
    </source>
</evidence>
<dbReference type="CDD" id="cd09859">
    <property type="entry name" value="PIN_53EXO"/>
    <property type="match status" value="1"/>
</dbReference>
<evidence type="ECO:0000256" key="4">
    <source>
        <dbReference type="ARBA" id="ARBA00020311"/>
    </source>
</evidence>
<dbReference type="PANTHER" id="PTHR10133:SF27">
    <property type="entry name" value="DNA POLYMERASE NU"/>
    <property type="match status" value="1"/>
</dbReference>
<dbReference type="GO" id="GO:0003887">
    <property type="term" value="F:DNA-directed DNA polymerase activity"/>
    <property type="evidence" value="ECO:0007669"/>
    <property type="project" value="UniProtKB-UniRule"/>
</dbReference>
<protein>
    <recommendedName>
        <fullName evidence="4 16">DNA polymerase I</fullName>
        <ecNumber evidence="3 16">2.7.7.7</ecNumber>
    </recommendedName>
</protein>
<keyword evidence="11 17" id="KW-0269">Exonuclease</keyword>
<dbReference type="InterPro" id="IPR018320">
    <property type="entry name" value="DNA_polymerase_1"/>
</dbReference>
<evidence type="ECO:0000313" key="22">
    <source>
        <dbReference type="EMBL" id="RAK18328.1"/>
    </source>
</evidence>
<evidence type="ECO:0000313" key="23">
    <source>
        <dbReference type="Proteomes" id="UP000249165"/>
    </source>
</evidence>
<dbReference type="Gene3D" id="1.20.1060.10">
    <property type="entry name" value="Taq DNA Polymerase, Chain T, domain 4"/>
    <property type="match status" value="1"/>
</dbReference>
<dbReference type="InterPro" id="IPR012337">
    <property type="entry name" value="RNaseH-like_sf"/>
</dbReference>
<dbReference type="SMART" id="SM00482">
    <property type="entry name" value="POLAc"/>
    <property type="match status" value="1"/>
</dbReference>
<feature type="domain" description="5'-3' exonuclease" evidence="20">
    <location>
        <begin position="5"/>
        <end position="269"/>
    </location>
</feature>
<sequence>MTQFGKGCHLHLIDGSAFIFRAYHALPPLTRKSDGLPIGAVSGFCNMLQKYVEDNAGPDAPTHVAVIFDKGSHTFRNDLYDQYKANREAMPEDLRPQIPLTRDATRAFNIACIEKEGFEADDIIATLARQAREAGGAVTIVSSDKDLMQLVGDGVVMLDAMKNKIIDRDGVFEKFGVWPDRVVDVQALAGDSVDNVPGAPGIGIKTAALLISEYGDLQTLLDQADTVKQPKRRQTLIEKRDQIELSRRLVQLDDQMTMDDVTLDDLEVREPDADTLLAFLTDMEFRTLTKRIAISLNAEAPAIPQTAPQAATTEEAPDLPPIDPAAYVWIKTADDLTPFIAQAHQRGWVAVDTETTGLNEMTCDLVGVSLAIEPGQACYIPLIHRATATDDLFGNDDLAEGQMPLDDALALLKPLLEDPSVIKIGQNMKYDAKVLSRYGIGITPIDDTMLMSYAMHAGLHGHGMDTLSDRYLSHTPIPIKSLLGSGKSMITFDRVPIENAVKYAAEDADITLRLWMLFKPQLHRARVTRVYEGLERPLVPVLADMERAGVQVDRETLSRMSNAFSQKMAQLEDEIHELAGEKFNVGSPKQLGEILFDKMSLPGGKKGKTGAYATGADVLEDLATEHDLPGRVLDWRQISKLKSTYTDALQGHINPDTGRVHTSYSIAGASTGRLASTDPNLQNIPVRSEEGRRIREAFVAPQGRALVSLDYSQIELRILAHMADISALKQAFRDGLDIHAMTASEMFNVPMDEMTPDIRRQAKAINFGVIYGISGFGLARNLRIPRSEAQGFIDRYFERFPGIKTYMADTTAFAKEHKRVETLFGRVIHTPEISASGPRAGFAKRAAINAPIQGTAADIIRRAMIRMPQAIAGIPATMLLQVHDELIFEVDTGAEDDLIATAKRVMEGAAEPVVKLDVPLVVDAGKGRNWAEAH</sequence>
<evidence type="ECO:0000259" key="19">
    <source>
        <dbReference type="SMART" id="SM00474"/>
    </source>
</evidence>
<dbReference type="Gene3D" id="3.30.420.10">
    <property type="entry name" value="Ribonuclease H-like superfamily/Ribonuclease H"/>
    <property type="match status" value="1"/>
</dbReference>
<dbReference type="SUPFAM" id="SSF56672">
    <property type="entry name" value="DNA/RNA polymerases"/>
    <property type="match status" value="1"/>
</dbReference>
<dbReference type="GO" id="GO:0008409">
    <property type="term" value="F:5'-3' exonuclease activity"/>
    <property type="evidence" value="ECO:0007669"/>
    <property type="project" value="UniProtKB-UniRule"/>
</dbReference>
<organism evidence="22 23">
    <name type="scientific">Salipiger aestuarii</name>
    <dbReference type="NCBI Taxonomy" id="568098"/>
    <lineage>
        <taxon>Bacteria</taxon>
        <taxon>Pseudomonadati</taxon>
        <taxon>Pseudomonadota</taxon>
        <taxon>Alphaproteobacteria</taxon>
        <taxon>Rhodobacterales</taxon>
        <taxon>Roseobacteraceae</taxon>
        <taxon>Salipiger</taxon>
    </lineage>
</organism>
<dbReference type="Pfam" id="PF00476">
    <property type="entry name" value="DNA_pol_A"/>
    <property type="match status" value="1"/>
</dbReference>
<dbReference type="SUPFAM" id="SSF47807">
    <property type="entry name" value="5' to 3' exonuclease, C-terminal subdomain"/>
    <property type="match status" value="1"/>
</dbReference>
<evidence type="ECO:0000256" key="17">
    <source>
        <dbReference type="RuleBase" id="RU004460"/>
    </source>
</evidence>
<evidence type="ECO:0000259" key="21">
    <source>
        <dbReference type="SMART" id="SM00482"/>
    </source>
</evidence>
<accession>A0A327YB25</accession>
<dbReference type="EC" id="2.7.7.7" evidence="3 16"/>
<dbReference type="SMART" id="SM00474">
    <property type="entry name" value="35EXOc"/>
    <property type="match status" value="1"/>
</dbReference>
<evidence type="ECO:0000256" key="15">
    <source>
        <dbReference type="ARBA" id="ARBA00049244"/>
    </source>
</evidence>
<evidence type="ECO:0000256" key="6">
    <source>
        <dbReference type="ARBA" id="ARBA00022695"/>
    </source>
</evidence>
<dbReference type="AlphaFoldDB" id="A0A327YB25"/>
<dbReference type="PRINTS" id="PR00868">
    <property type="entry name" value="DNAPOLI"/>
</dbReference>
<dbReference type="FunFam" id="1.10.150.20:FF:000003">
    <property type="entry name" value="DNA polymerase I"/>
    <property type="match status" value="1"/>
</dbReference>
<evidence type="ECO:0000256" key="14">
    <source>
        <dbReference type="ARBA" id="ARBA00023204"/>
    </source>
</evidence>
<dbReference type="SMART" id="SM00279">
    <property type="entry name" value="HhH2"/>
    <property type="match status" value="1"/>
</dbReference>
<dbReference type="FunFam" id="3.40.50.1010:FF:000001">
    <property type="entry name" value="DNA polymerase I"/>
    <property type="match status" value="1"/>
</dbReference>
<dbReference type="InterPro" id="IPR001098">
    <property type="entry name" value="DNA-dir_DNA_pol_A_palm_dom"/>
</dbReference>
<evidence type="ECO:0000256" key="2">
    <source>
        <dbReference type="ARBA" id="ARBA00011541"/>
    </source>
</evidence>
<dbReference type="InterPro" id="IPR029060">
    <property type="entry name" value="PIN-like_dom_sf"/>
</dbReference>
<keyword evidence="7 17" id="KW-0235">DNA replication</keyword>
<dbReference type="InterPro" id="IPR019760">
    <property type="entry name" value="DNA-dir_DNA_pol_A_CS"/>
</dbReference>
<dbReference type="Gene3D" id="3.30.70.370">
    <property type="match status" value="1"/>
</dbReference>
<keyword evidence="12 17" id="KW-0239">DNA-directed DNA polymerase</keyword>
<evidence type="ECO:0000256" key="18">
    <source>
        <dbReference type="SAM" id="Coils"/>
    </source>
</evidence>
<evidence type="ECO:0000256" key="3">
    <source>
        <dbReference type="ARBA" id="ARBA00012417"/>
    </source>
</evidence>
<dbReference type="InterPro" id="IPR002562">
    <property type="entry name" value="3'-5'_exonuclease_dom"/>
</dbReference>
<evidence type="ECO:0000256" key="10">
    <source>
        <dbReference type="ARBA" id="ARBA00022801"/>
    </source>
</evidence>
<evidence type="ECO:0000256" key="5">
    <source>
        <dbReference type="ARBA" id="ARBA00022679"/>
    </source>
</evidence>
<name>A0A327YB25_9RHOB</name>